<reference evidence="1" key="1">
    <citation type="submission" date="2022-07" db="EMBL/GenBank/DDBJ databases">
        <title>Phylogenomic reconstructions and comparative analyses of Kickxellomycotina fungi.</title>
        <authorList>
            <person name="Reynolds N.K."/>
            <person name="Stajich J.E."/>
            <person name="Barry K."/>
            <person name="Grigoriev I.V."/>
            <person name="Crous P."/>
            <person name="Smith M.E."/>
        </authorList>
    </citation>
    <scope>NUCLEOTIDE SEQUENCE</scope>
    <source>
        <strain evidence="1">Benny 63K</strain>
    </source>
</reference>
<organism evidence="1 2">
    <name type="scientific">Kickxella alabastrina</name>
    <dbReference type="NCBI Taxonomy" id="61397"/>
    <lineage>
        <taxon>Eukaryota</taxon>
        <taxon>Fungi</taxon>
        <taxon>Fungi incertae sedis</taxon>
        <taxon>Zoopagomycota</taxon>
        <taxon>Kickxellomycotina</taxon>
        <taxon>Kickxellomycetes</taxon>
        <taxon>Kickxellales</taxon>
        <taxon>Kickxellaceae</taxon>
        <taxon>Kickxella</taxon>
    </lineage>
</organism>
<protein>
    <submittedName>
        <fullName evidence="1">Uncharacterized protein</fullName>
    </submittedName>
</protein>
<feature type="non-terminal residue" evidence="1">
    <location>
        <position position="203"/>
    </location>
</feature>
<name>A0ACC1I857_9FUNG</name>
<accession>A0ACC1I857</accession>
<evidence type="ECO:0000313" key="2">
    <source>
        <dbReference type="Proteomes" id="UP001150581"/>
    </source>
</evidence>
<proteinExistence type="predicted"/>
<gene>
    <name evidence="1" type="ORF">LPJ66_008574</name>
</gene>
<evidence type="ECO:0000313" key="1">
    <source>
        <dbReference type="EMBL" id="KAJ1888444.1"/>
    </source>
</evidence>
<dbReference type="Proteomes" id="UP001150581">
    <property type="component" value="Unassembled WGS sequence"/>
</dbReference>
<sequence length="203" mass="22677">MASLEAVTRLSEPSIQGARTVRELVQTSSASLAQSKHHHEHISNIHPQLAFLLEDNQRQIQVCRRLESNLQQHLSDMETTVKARWQEAQDVQREMAMVIELLKNREVVEKEFRSPNLPPGNNPTGETKHTLYDHIDQDAVDVVDRAMRECLDELRELAEADRDLCAAALSGIASIEIPAAEDISVTWAGVQDIGGLVEESQAV</sequence>
<dbReference type="EMBL" id="JANBPG010001753">
    <property type="protein sequence ID" value="KAJ1888444.1"/>
    <property type="molecule type" value="Genomic_DNA"/>
</dbReference>
<keyword evidence="2" id="KW-1185">Reference proteome</keyword>
<comment type="caution">
    <text evidence="1">The sequence shown here is derived from an EMBL/GenBank/DDBJ whole genome shotgun (WGS) entry which is preliminary data.</text>
</comment>